<proteinExistence type="inferred from homology"/>
<keyword evidence="4 6" id="KW-0378">Hydrolase</keyword>
<dbReference type="Proteomes" id="UP000580839">
    <property type="component" value="Unassembled WGS sequence"/>
</dbReference>
<keyword evidence="5 6" id="KW-0720">Serine protease</keyword>
<gene>
    <name evidence="9" type="ORF">HOP12_07985</name>
</gene>
<feature type="active site" description="Charge relay system" evidence="6">
    <location>
        <position position="180"/>
    </location>
</feature>
<feature type="active site" description="Charge relay system" evidence="6">
    <location>
        <position position="228"/>
    </location>
</feature>
<dbReference type="PANTHER" id="PTHR43806:SF11">
    <property type="entry name" value="CEREVISIN-RELATED"/>
    <property type="match status" value="1"/>
</dbReference>
<sequence length="453" mass="47148">MFLQSPSRLPHAIANRVLLTFLAVLVPTLSNCSRDSLTTAPRDRDAVLGDPANPPTVRPDPDALNEVIVTLANGVSAEQFAAEFGATLTESGNWGCARFVPQSGEPAVALADRMALDPRALTAEQNMIIETAESRQKSVSFDDGFGSPETYYGQAQTLPIGLSEAHQVTRGANVRVAILDTGAELNHPVLMSRIAGGWDFIDGDSDPSDTGDGLDNDLDGDTDEARGHGTHVAGIVSLVAPDAQLLVVRVLDADGRGDMMKVAQGIVWAKYRGARVINMSLGSLSNSKMVQWALNYANQEGKVVSVASAGNWGAPTPIEYPAQSTQVLAVAALDHCDQRAVFSSYGGFVDYSAPGVAVRSAFPGGGYALWSGTSMSAPFVAGAAALLISVHPGWNGAQVDERLAANARSIEAKNPGLHDLLGHGALDLGAALAADAASVGTGGGAHRIPNRAH</sequence>
<comment type="caution">
    <text evidence="9">The sequence shown here is derived from an EMBL/GenBank/DDBJ whole genome shotgun (WGS) entry which is preliminary data.</text>
</comment>
<dbReference type="CDD" id="cd07477">
    <property type="entry name" value="Peptidases_S8_Subtilisin_subset"/>
    <property type="match status" value="1"/>
</dbReference>
<dbReference type="PRINTS" id="PR00723">
    <property type="entry name" value="SUBTILISIN"/>
</dbReference>
<keyword evidence="2 6" id="KW-0645">Protease</keyword>
<feature type="domain" description="Peptidase S8/S53" evidence="8">
    <location>
        <begin position="171"/>
        <end position="424"/>
    </location>
</feature>
<comment type="similarity">
    <text evidence="1 6">Belongs to the peptidase S8 family.</text>
</comment>
<feature type="compositionally biased region" description="Acidic residues" evidence="7">
    <location>
        <begin position="205"/>
        <end position="222"/>
    </location>
</feature>
<dbReference type="Gene3D" id="3.40.50.200">
    <property type="entry name" value="Peptidase S8/S53 domain"/>
    <property type="match status" value="1"/>
</dbReference>
<dbReference type="InterPro" id="IPR036852">
    <property type="entry name" value="Peptidase_S8/S53_dom_sf"/>
</dbReference>
<evidence type="ECO:0000313" key="10">
    <source>
        <dbReference type="Proteomes" id="UP000580839"/>
    </source>
</evidence>
<dbReference type="InterPro" id="IPR050131">
    <property type="entry name" value="Peptidase_S8_subtilisin-like"/>
</dbReference>
<evidence type="ECO:0000256" key="2">
    <source>
        <dbReference type="ARBA" id="ARBA00022670"/>
    </source>
</evidence>
<dbReference type="GO" id="GO:0004252">
    <property type="term" value="F:serine-type endopeptidase activity"/>
    <property type="evidence" value="ECO:0007669"/>
    <property type="project" value="UniProtKB-UniRule"/>
</dbReference>
<dbReference type="EMBL" id="JABFRW010000093">
    <property type="protein sequence ID" value="NOT34094.1"/>
    <property type="molecule type" value="Genomic_DNA"/>
</dbReference>
<feature type="region of interest" description="Disordered" evidence="7">
    <location>
        <begin position="205"/>
        <end position="226"/>
    </location>
</feature>
<evidence type="ECO:0000256" key="6">
    <source>
        <dbReference type="PROSITE-ProRule" id="PRU01240"/>
    </source>
</evidence>
<dbReference type="PROSITE" id="PS51892">
    <property type="entry name" value="SUBTILASE"/>
    <property type="match status" value="1"/>
</dbReference>
<feature type="region of interest" description="Disordered" evidence="7">
    <location>
        <begin position="34"/>
        <end position="61"/>
    </location>
</feature>
<dbReference type="InterPro" id="IPR034202">
    <property type="entry name" value="Subtilisin_Carlsberg-like"/>
</dbReference>
<reference evidence="9 10" key="1">
    <citation type="submission" date="2020-04" db="EMBL/GenBank/DDBJ databases">
        <title>Metagenomic profiling of ammonia- and methane-oxidizing microorganisms in a Dutch drinking water treatment plant.</title>
        <authorList>
            <person name="Poghosyan L."/>
            <person name="Leucker S."/>
        </authorList>
    </citation>
    <scope>NUCLEOTIDE SEQUENCE [LARGE SCALE GENOMIC DNA]</scope>
    <source>
        <strain evidence="9">S-RSF-IL-03</strain>
    </source>
</reference>
<evidence type="ECO:0000256" key="1">
    <source>
        <dbReference type="ARBA" id="ARBA00011073"/>
    </source>
</evidence>
<dbReference type="Pfam" id="PF00082">
    <property type="entry name" value="Peptidase_S8"/>
    <property type="match status" value="1"/>
</dbReference>
<evidence type="ECO:0000259" key="8">
    <source>
        <dbReference type="Pfam" id="PF00082"/>
    </source>
</evidence>
<evidence type="ECO:0000256" key="4">
    <source>
        <dbReference type="ARBA" id="ARBA00022801"/>
    </source>
</evidence>
<dbReference type="GO" id="GO:0046872">
    <property type="term" value="F:metal ion binding"/>
    <property type="evidence" value="ECO:0007669"/>
    <property type="project" value="UniProtKB-KW"/>
</dbReference>
<keyword evidence="3" id="KW-0479">Metal-binding</keyword>
<organism evidence="9 10">
    <name type="scientific">Eiseniibacteriota bacterium</name>
    <dbReference type="NCBI Taxonomy" id="2212470"/>
    <lineage>
        <taxon>Bacteria</taxon>
        <taxon>Candidatus Eiseniibacteriota</taxon>
    </lineage>
</organism>
<feature type="active site" description="Charge relay system" evidence="6">
    <location>
        <position position="374"/>
    </location>
</feature>
<dbReference type="InterPro" id="IPR023828">
    <property type="entry name" value="Peptidase_S8_Ser-AS"/>
</dbReference>
<accession>A0A849SNA8</accession>
<dbReference type="PROSITE" id="PS00138">
    <property type="entry name" value="SUBTILASE_SER"/>
    <property type="match status" value="1"/>
</dbReference>
<dbReference type="AlphaFoldDB" id="A0A849SNA8"/>
<evidence type="ECO:0000256" key="5">
    <source>
        <dbReference type="ARBA" id="ARBA00022825"/>
    </source>
</evidence>
<dbReference type="InterPro" id="IPR015500">
    <property type="entry name" value="Peptidase_S8_subtilisin-rel"/>
</dbReference>
<dbReference type="GO" id="GO:0006508">
    <property type="term" value="P:proteolysis"/>
    <property type="evidence" value="ECO:0007669"/>
    <property type="project" value="UniProtKB-KW"/>
</dbReference>
<evidence type="ECO:0000313" key="9">
    <source>
        <dbReference type="EMBL" id="NOT34094.1"/>
    </source>
</evidence>
<evidence type="ECO:0000256" key="7">
    <source>
        <dbReference type="SAM" id="MobiDB-lite"/>
    </source>
</evidence>
<dbReference type="SUPFAM" id="SSF52743">
    <property type="entry name" value="Subtilisin-like"/>
    <property type="match status" value="1"/>
</dbReference>
<dbReference type="PANTHER" id="PTHR43806">
    <property type="entry name" value="PEPTIDASE S8"/>
    <property type="match status" value="1"/>
</dbReference>
<name>A0A849SNA8_UNCEI</name>
<evidence type="ECO:0000256" key="3">
    <source>
        <dbReference type="ARBA" id="ARBA00022723"/>
    </source>
</evidence>
<protein>
    <submittedName>
        <fullName evidence="9">S8 family peptidase</fullName>
    </submittedName>
</protein>
<dbReference type="InterPro" id="IPR000209">
    <property type="entry name" value="Peptidase_S8/S53_dom"/>
</dbReference>